<keyword evidence="2" id="KW-1185">Reference proteome</keyword>
<protein>
    <submittedName>
        <fullName evidence="1">Uncharacterized protein</fullName>
    </submittedName>
</protein>
<organism evidence="1 2">
    <name type="scientific">Spiromyces aspiralis</name>
    <dbReference type="NCBI Taxonomy" id="68401"/>
    <lineage>
        <taxon>Eukaryota</taxon>
        <taxon>Fungi</taxon>
        <taxon>Fungi incertae sedis</taxon>
        <taxon>Zoopagomycota</taxon>
        <taxon>Kickxellomycotina</taxon>
        <taxon>Kickxellomycetes</taxon>
        <taxon>Kickxellales</taxon>
        <taxon>Kickxellaceae</taxon>
        <taxon>Spiromyces</taxon>
    </lineage>
</organism>
<dbReference type="Proteomes" id="UP001145114">
    <property type="component" value="Unassembled WGS sequence"/>
</dbReference>
<dbReference type="EMBL" id="JAMZIH010006996">
    <property type="protein sequence ID" value="KAJ1673397.1"/>
    <property type="molecule type" value="Genomic_DNA"/>
</dbReference>
<gene>
    <name evidence="1" type="ORF">EV182_005314</name>
</gene>
<sequence length="452" mass="49529">MSAASSRPPIASPLRGPVAKASSDLSGISNVRNQDAGMMGTMEPEESSDSHIETTEPDTSPTTSRLLSQRKQRSAVDKDSGDAHPRVKEMVARYQLQTTEAKQELLPSLSSNITPMSGSGAVASIDASLRQAALQQQQQRAAWSSSMSGTNASTDNSQGMVRRRPGLPDFGDSQDQQMTSQRQRADTLRRFKPQPRPSLSKPIGGGGVMKRKGVEGDGVLRANTSRRKNRVKRLALFAVGALAVFSGWRQHRQFAKGFIETRSGGLALTLEQLKDEVHLAEEVGNAPMHDFGDDGGTIAASNEWWRSVDGVVQKAKEIHHKYIEPQGLRCPPHATCVPYIGVPPSGYTESNTRRELVIARAEVEYDGTVVRKLPVMVCDEGYKLEYSWLKNNPIIPIQPPDCVRDVSTRLRVQGMANAIISECQLHRGKGECDRTVMAQVGELIAKHPYIQR</sequence>
<evidence type="ECO:0000313" key="1">
    <source>
        <dbReference type="EMBL" id="KAJ1673397.1"/>
    </source>
</evidence>
<comment type="caution">
    <text evidence="1">The sequence shown here is derived from an EMBL/GenBank/DDBJ whole genome shotgun (WGS) entry which is preliminary data.</text>
</comment>
<proteinExistence type="predicted"/>
<reference evidence="1" key="1">
    <citation type="submission" date="2022-06" db="EMBL/GenBank/DDBJ databases">
        <title>Phylogenomic reconstructions and comparative analyses of Kickxellomycotina fungi.</title>
        <authorList>
            <person name="Reynolds N.K."/>
            <person name="Stajich J.E."/>
            <person name="Barry K."/>
            <person name="Grigoriev I.V."/>
            <person name="Crous P."/>
            <person name="Smith M.E."/>
        </authorList>
    </citation>
    <scope>NUCLEOTIDE SEQUENCE</scope>
    <source>
        <strain evidence="1">RSA 2271</strain>
    </source>
</reference>
<name>A0ACC1HB67_9FUNG</name>
<evidence type="ECO:0000313" key="2">
    <source>
        <dbReference type="Proteomes" id="UP001145114"/>
    </source>
</evidence>
<accession>A0ACC1HB67</accession>
<feature type="non-terminal residue" evidence="1">
    <location>
        <position position="452"/>
    </location>
</feature>